<feature type="compositionally biased region" description="Low complexity" evidence="1">
    <location>
        <begin position="113"/>
        <end position="123"/>
    </location>
</feature>
<name>A0A0V1GUW7_9BILA</name>
<protein>
    <submittedName>
        <fullName evidence="2">Uncharacterized protein</fullName>
    </submittedName>
</protein>
<dbReference type="EMBL" id="JYDP01000247">
    <property type="protein sequence ID" value="KRZ02013.1"/>
    <property type="molecule type" value="Genomic_DNA"/>
</dbReference>
<feature type="region of interest" description="Disordered" evidence="1">
    <location>
        <begin position="104"/>
        <end position="123"/>
    </location>
</feature>
<keyword evidence="3" id="KW-1185">Reference proteome</keyword>
<evidence type="ECO:0000313" key="2">
    <source>
        <dbReference type="EMBL" id="KRZ02013.1"/>
    </source>
</evidence>
<comment type="caution">
    <text evidence="2">The sequence shown here is derived from an EMBL/GenBank/DDBJ whole genome shotgun (WGS) entry which is preliminary data.</text>
</comment>
<evidence type="ECO:0000313" key="3">
    <source>
        <dbReference type="Proteomes" id="UP000055024"/>
    </source>
</evidence>
<dbReference type="AlphaFoldDB" id="A0A0V1GUW7"/>
<evidence type="ECO:0000256" key="1">
    <source>
        <dbReference type="SAM" id="MobiDB-lite"/>
    </source>
</evidence>
<dbReference type="Proteomes" id="UP000055024">
    <property type="component" value="Unassembled WGS sequence"/>
</dbReference>
<proteinExistence type="predicted"/>
<gene>
    <name evidence="2" type="ORF">T11_18148</name>
</gene>
<organism evidence="2 3">
    <name type="scientific">Trichinella zimbabwensis</name>
    <dbReference type="NCBI Taxonomy" id="268475"/>
    <lineage>
        <taxon>Eukaryota</taxon>
        <taxon>Metazoa</taxon>
        <taxon>Ecdysozoa</taxon>
        <taxon>Nematoda</taxon>
        <taxon>Enoplea</taxon>
        <taxon>Dorylaimia</taxon>
        <taxon>Trichinellida</taxon>
        <taxon>Trichinellidae</taxon>
        <taxon>Trichinella</taxon>
    </lineage>
</organism>
<accession>A0A0V1GUW7</accession>
<sequence>MRRNLRVSIEENGSVRWPHQLTLSTLGLVSIDCYRDRSQCNTFTVGLSNVFDFPTFQDENYSPSQSPASELVLSLVTIWSSEPDVLAIGEGKSTQFDVRSRFETIHHEDRGSGEQSSSSKGET</sequence>
<reference evidence="2 3" key="1">
    <citation type="submission" date="2015-01" db="EMBL/GenBank/DDBJ databases">
        <title>Evolution of Trichinella species and genotypes.</title>
        <authorList>
            <person name="Korhonen P.K."/>
            <person name="Edoardo P."/>
            <person name="Giuseppe L.R."/>
            <person name="Gasser R.B."/>
        </authorList>
    </citation>
    <scope>NUCLEOTIDE SEQUENCE [LARGE SCALE GENOMIC DNA]</scope>
    <source>
        <strain evidence="2">ISS1029</strain>
    </source>
</reference>